<evidence type="ECO:0000256" key="5">
    <source>
        <dbReference type="ARBA" id="ARBA00022734"/>
    </source>
</evidence>
<gene>
    <name evidence="8" type="ORF">H0241_31715</name>
</gene>
<keyword evidence="4" id="KW-0472">Membrane</keyword>
<feature type="region of interest" description="Disordered" evidence="7">
    <location>
        <begin position="84"/>
        <end position="106"/>
    </location>
</feature>
<evidence type="ECO:0000256" key="1">
    <source>
        <dbReference type="ARBA" id="ARBA00004167"/>
    </source>
</evidence>
<sequence length="210" mass="22921">MKALLGIVSGFALTLAVFGSGLAFAAWILAAKPVRQATPSISVVDLWTRDARPVKRASQSFERIPAAEVPEASAMAKGAIDPITTSAVQPSTGDSQPSTGDSTTELPAAHVGWCASRYRSYNPEDNSYRSYAGRQRQCRSPYLDVASEQLTNADFVDTSYSSMDGNASTDDVRPQLSVDHVDYCFSRYRSYRPEDNTYQPYSGGPRRQCQ</sequence>
<keyword evidence="9" id="KW-1185">Reference proteome</keyword>
<dbReference type="GO" id="GO:0030246">
    <property type="term" value="F:carbohydrate binding"/>
    <property type="evidence" value="ECO:0007669"/>
    <property type="project" value="UniProtKB-KW"/>
</dbReference>
<dbReference type="AlphaFoldDB" id="A0A838BDY9"/>
<evidence type="ECO:0000256" key="7">
    <source>
        <dbReference type="SAM" id="MobiDB-lite"/>
    </source>
</evidence>
<proteinExistence type="inferred from homology"/>
<reference evidence="8 9" key="1">
    <citation type="submission" date="2020-07" db="EMBL/GenBank/DDBJ databases">
        <title>Definition of the novel symbiovar canariense within Mesorhizobium novociceri, a new species of genus Mesorhizobium nodulating Cicer canariense in the Caldera de Taburiente National Park (La Palma, Canary Islands).</title>
        <authorList>
            <person name="Leon-Barrios M."/>
            <person name="Perez-Yepez J."/>
            <person name="Flores-Felix J.D."/>
            <person name="Ramirez-Baena M.H."/>
            <person name="Pulido-Suarez L."/>
            <person name="Igual J.M."/>
            <person name="Velazquez E."/>
            <person name="Peix A."/>
        </authorList>
    </citation>
    <scope>NUCLEOTIDE SEQUENCE [LARGE SCALE GENOMIC DNA]</scope>
    <source>
        <strain evidence="8 9">CCANP35</strain>
    </source>
</reference>
<protein>
    <recommendedName>
        <fullName evidence="3">Lectin-like protein BA14k</fullName>
    </recommendedName>
</protein>
<comment type="function">
    <text evidence="6">Has immunoglobulin-binding and hemagglutination properties, and can bind to mannose. Essential for virulence. May be involved in LPS biosynthesis or polysaccharide transport.</text>
</comment>
<dbReference type="GO" id="GO:0016020">
    <property type="term" value="C:membrane"/>
    <property type="evidence" value="ECO:0007669"/>
    <property type="project" value="UniProtKB-SubCell"/>
</dbReference>
<dbReference type="EMBL" id="JACDTY010000027">
    <property type="protein sequence ID" value="MBA1144766.1"/>
    <property type="molecule type" value="Genomic_DNA"/>
</dbReference>
<feature type="compositionally biased region" description="Polar residues" evidence="7">
    <location>
        <begin position="84"/>
        <end position="105"/>
    </location>
</feature>
<evidence type="ECO:0000256" key="6">
    <source>
        <dbReference type="ARBA" id="ARBA00025321"/>
    </source>
</evidence>
<evidence type="ECO:0000313" key="9">
    <source>
        <dbReference type="Proteomes" id="UP000558284"/>
    </source>
</evidence>
<evidence type="ECO:0000256" key="4">
    <source>
        <dbReference type="ARBA" id="ARBA00022475"/>
    </source>
</evidence>
<comment type="similarity">
    <text evidence="2">Belongs to the BA14k family.</text>
</comment>
<comment type="subcellular location">
    <subcellularLocation>
        <location evidence="1">Membrane</location>
        <topology evidence="1">Single-pass membrane protein</topology>
    </subcellularLocation>
</comment>
<keyword evidence="5" id="KW-0430">Lectin</keyword>
<organism evidence="8 9">
    <name type="scientific">Mesorhizobium neociceri</name>
    <dbReference type="NCBI Taxonomy" id="1307853"/>
    <lineage>
        <taxon>Bacteria</taxon>
        <taxon>Pseudomonadati</taxon>
        <taxon>Pseudomonadota</taxon>
        <taxon>Alphaproteobacteria</taxon>
        <taxon>Hyphomicrobiales</taxon>
        <taxon>Phyllobacteriaceae</taxon>
        <taxon>Mesorhizobium</taxon>
    </lineage>
</organism>
<evidence type="ECO:0000256" key="2">
    <source>
        <dbReference type="ARBA" id="ARBA00010270"/>
    </source>
</evidence>
<evidence type="ECO:0000256" key="3">
    <source>
        <dbReference type="ARBA" id="ARBA00020552"/>
    </source>
</evidence>
<dbReference type="Proteomes" id="UP000558284">
    <property type="component" value="Unassembled WGS sequence"/>
</dbReference>
<dbReference type="RefSeq" id="WP_181061697.1">
    <property type="nucleotide sequence ID" value="NZ_JACDTY010000027.1"/>
</dbReference>
<name>A0A838BDY9_9HYPH</name>
<dbReference type="Pfam" id="PF07886">
    <property type="entry name" value="BA14K"/>
    <property type="match status" value="2"/>
</dbReference>
<comment type="caution">
    <text evidence="8">The sequence shown here is derived from an EMBL/GenBank/DDBJ whole genome shotgun (WGS) entry which is preliminary data.</text>
</comment>
<keyword evidence="4" id="KW-1003">Cell membrane</keyword>
<dbReference type="InterPro" id="IPR012413">
    <property type="entry name" value="BA14K"/>
</dbReference>
<accession>A0A838BDY9</accession>
<evidence type="ECO:0000313" key="8">
    <source>
        <dbReference type="EMBL" id="MBA1144766.1"/>
    </source>
</evidence>